<evidence type="ECO:0000256" key="1">
    <source>
        <dbReference type="SAM" id="SignalP"/>
    </source>
</evidence>
<sequence length="85" mass="9401">MKTFRSLLKIAVVLCFMLSGKAVAQNSTGNGIIAEQATTQQTTFKSEVIKNITKVVEITITAKPQLAETKIQKRVRKMKDPILIP</sequence>
<dbReference type="EMBL" id="AWUE01003433">
    <property type="protein sequence ID" value="OMP13731.1"/>
    <property type="molecule type" value="Genomic_DNA"/>
</dbReference>
<feature type="chain" id="PRO_5012797185" evidence="1">
    <location>
        <begin position="25"/>
        <end position="85"/>
    </location>
</feature>
<feature type="non-terminal residue" evidence="2">
    <location>
        <position position="85"/>
    </location>
</feature>
<protein>
    <submittedName>
        <fullName evidence="2">Uncharacterized protein</fullName>
    </submittedName>
</protein>
<name>A0A1R3L325_9ROSI</name>
<evidence type="ECO:0000313" key="2">
    <source>
        <dbReference type="EMBL" id="OMP13731.1"/>
    </source>
</evidence>
<feature type="signal peptide" evidence="1">
    <location>
        <begin position="1"/>
        <end position="24"/>
    </location>
</feature>
<keyword evidence="1" id="KW-0732">Signal</keyword>
<comment type="caution">
    <text evidence="2">The sequence shown here is derived from an EMBL/GenBank/DDBJ whole genome shotgun (WGS) entry which is preliminary data.</text>
</comment>
<accession>A0A1R3L325</accession>
<gene>
    <name evidence="2" type="ORF">COLO4_01071</name>
</gene>
<dbReference type="Proteomes" id="UP000187203">
    <property type="component" value="Unassembled WGS sequence"/>
</dbReference>
<organism evidence="2 3">
    <name type="scientific">Corchorus olitorius</name>
    <dbReference type="NCBI Taxonomy" id="93759"/>
    <lineage>
        <taxon>Eukaryota</taxon>
        <taxon>Viridiplantae</taxon>
        <taxon>Streptophyta</taxon>
        <taxon>Embryophyta</taxon>
        <taxon>Tracheophyta</taxon>
        <taxon>Spermatophyta</taxon>
        <taxon>Magnoliopsida</taxon>
        <taxon>eudicotyledons</taxon>
        <taxon>Gunneridae</taxon>
        <taxon>Pentapetalae</taxon>
        <taxon>rosids</taxon>
        <taxon>malvids</taxon>
        <taxon>Malvales</taxon>
        <taxon>Malvaceae</taxon>
        <taxon>Grewioideae</taxon>
        <taxon>Apeibeae</taxon>
        <taxon>Corchorus</taxon>
    </lineage>
</organism>
<reference evidence="3" key="1">
    <citation type="submission" date="2013-09" db="EMBL/GenBank/DDBJ databases">
        <title>Corchorus olitorius genome sequencing.</title>
        <authorList>
            <person name="Alam M."/>
            <person name="Haque M.S."/>
            <person name="Islam M.S."/>
            <person name="Emdad E.M."/>
            <person name="Islam M.M."/>
            <person name="Ahmed B."/>
            <person name="Halim A."/>
            <person name="Hossen Q.M.M."/>
            <person name="Hossain M.Z."/>
            <person name="Ahmed R."/>
            <person name="Khan M.M."/>
            <person name="Islam R."/>
            <person name="Rashid M.M."/>
            <person name="Khan S.A."/>
            <person name="Rahman M.S."/>
            <person name="Alam M."/>
            <person name="Yahiya A.S."/>
            <person name="Khan M.S."/>
            <person name="Azam M.S."/>
            <person name="Haque T."/>
            <person name="Lashkar M.Z.H."/>
            <person name="Akhand A.I."/>
            <person name="Morshed G."/>
            <person name="Roy S."/>
            <person name="Uddin K.S."/>
            <person name="Rabeya T."/>
            <person name="Hossain A.S."/>
            <person name="Chowdhury A."/>
            <person name="Snigdha A.R."/>
            <person name="Mortoza M.S."/>
            <person name="Matin S.A."/>
            <person name="Hoque S.M.E."/>
            <person name="Islam M.K."/>
            <person name="Roy D.K."/>
            <person name="Haider R."/>
            <person name="Moosa M.M."/>
            <person name="Elias S.M."/>
            <person name="Hasan A.M."/>
            <person name="Jahan S."/>
            <person name="Shafiuddin M."/>
            <person name="Mahmood N."/>
            <person name="Shommy N.S."/>
        </authorList>
    </citation>
    <scope>NUCLEOTIDE SEQUENCE [LARGE SCALE GENOMIC DNA]</scope>
    <source>
        <strain evidence="3">cv. O-4</strain>
    </source>
</reference>
<keyword evidence="3" id="KW-1185">Reference proteome</keyword>
<dbReference type="AlphaFoldDB" id="A0A1R3L325"/>
<evidence type="ECO:0000313" key="3">
    <source>
        <dbReference type="Proteomes" id="UP000187203"/>
    </source>
</evidence>
<proteinExistence type="predicted"/>